<protein>
    <submittedName>
        <fullName evidence="2">Transposase</fullName>
    </submittedName>
</protein>
<gene>
    <name evidence="2" type="ORF">GCM10011383_42300</name>
</gene>
<accession>A0ABQ1UVJ4</accession>
<dbReference type="Proteomes" id="UP000632273">
    <property type="component" value="Unassembled WGS sequence"/>
</dbReference>
<dbReference type="PANTHER" id="PTHR47515:SF2">
    <property type="entry name" value="INTEGRASE CORE DOMAIN PROTEIN"/>
    <property type="match status" value="1"/>
</dbReference>
<dbReference type="EMBL" id="BMHT01000010">
    <property type="protein sequence ID" value="GGF26324.1"/>
    <property type="molecule type" value="Genomic_DNA"/>
</dbReference>
<proteinExistence type="predicted"/>
<comment type="caution">
    <text evidence="2">The sequence shown here is derived from an EMBL/GenBank/DDBJ whole genome shotgun (WGS) entry which is preliminary data.</text>
</comment>
<name>A0ABQ1UVJ4_9BACT</name>
<dbReference type="InterPro" id="IPR012337">
    <property type="entry name" value="RNaseH-like_sf"/>
</dbReference>
<organism evidence="2 3">
    <name type="scientific">Hymenobacter cavernae</name>
    <dbReference type="NCBI Taxonomy" id="2044852"/>
    <lineage>
        <taxon>Bacteria</taxon>
        <taxon>Pseudomonadati</taxon>
        <taxon>Bacteroidota</taxon>
        <taxon>Cytophagia</taxon>
        <taxon>Cytophagales</taxon>
        <taxon>Hymenobacteraceae</taxon>
        <taxon>Hymenobacter</taxon>
    </lineage>
</organism>
<reference evidence="3" key="1">
    <citation type="journal article" date="2019" name="Int. J. Syst. Evol. Microbiol.">
        <title>The Global Catalogue of Microorganisms (GCM) 10K type strain sequencing project: providing services to taxonomists for standard genome sequencing and annotation.</title>
        <authorList>
            <consortium name="The Broad Institute Genomics Platform"/>
            <consortium name="The Broad Institute Genome Sequencing Center for Infectious Disease"/>
            <person name="Wu L."/>
            <person name="Ma J."/>
        </authorList>
    </citation>
    <scope>NUCLEOTIDE SEQUENCE [LARGE SCALE GENOMIC DNA]</scope>
    <source>
        <strain evidence="3">CGMCC 1.15197</strain>
    </source>
</reference>
<dbReference type="Pfam" id="PF13683">
    <property type="entry name" value="rve_3"/>
    <property type="match status" value="1"/>
</dbReference>
<keyword evidence="3" id="KW-1185">Reference proteome</keyword>
<dbReference type="PROSITE" id="PS50994">
    <property type="entry name" value="INTEGRASE"/>
    <property type="match status" value="1"/>
</dbReference>
<dbReference type="PANTHER" id="PTHR47515">
    <property type="entry name" value="LOW CALCIUM RESPONSE LOCUS PROTEIN T"/>
    <property type="match status" value="1"/>
</dbReference>
<dbReference type="SUPFAM" id="SSF53098">
    <property type="entry name" value="Ribonuclease H-like"/>
    <property type="match status" value="1"/>
</dbReference>
<dbReference type="InterPro" id="IPR001584">
    <property type="entry name" value="Integrase_cat-core"/>
</dbReference>
<evidence type="ECO:0000313" key="2">
    <source>
        <dbReference type="EMBL" id="GGF26324.1"/>
    </source>
</evidence>
<dbReference type="Gene3D" id="3.30.420.10">
    <property type="entry name" value="Ribonuclease H-like superfamily/Ribonuclease H"/>
    <property type="match status" value="1"/>
</dbReference>
<dbReference type="InterPro" id="IPR048020">
    <property type="entry name" value="Transpos_IS3"/>
</dbReference>
<dbReference type="InterPro" id="IPR036397">
    <property type="entry name" value="RNaseH_sf"/>
</dbReference>
<evidence type="ECO:0000259" key="1">
    <source>
        <dbReference type="PROSITE" id="PS50994"/>
    </source>
</evidence>
<sequence>MQQALRALSGRHPGWGFWKLHHRLRKNGLVINHKRTLRIYRALALNLPRRLKKRVPARVKQPLAVPTTANVCWSLDFTSDVLTDGRRFRTLNVLDDYNRQLLGVEIDFSLPASRVVQVLTRLVDCHGCPAQLRTDNGPEFISARLSEWCEQQGIILHWIQPGKPTQNAYIERFNGSFRRELLDAHLFRSLTHVRQLVDEWMHDYNTQRPHQALNFMTPIEFKQAA</sequence>
<dbReference type="NCBIfam" id="NF033516">
    <property type="entry name" value="transpos_IS3"/>
    <property type="match status" value="1"/>
</dbReference>
<evidence type="ECO:0000313" key="3">
    <source>
        <dbReference type="Proteomes" id="UP000632273"/>
    </source>
</evidence>
<feature type="domain" description="Integrase catalytic" evidence="1">
    <location>
        <begin position="58"/>
        <end position="225"/>
    </location>
</feature>